<organism evidence="2 3">
    <name type="scientific">Piloderma croceum (strain F 1598)</name>
    <dbReference type="NCBI Taxonomy" id="765440"/>
    <lineage>
        <taxon>Eukaryota</taxon>
        <taxon>Fungi</taxon>
        <taxon>Dikarya</taxon>
        <taxon>Basidiomycota</taxon>
        <taxon>Agaricomycotina</taxon>
        <taxon>Agaricomycetes</taxon>
        <taxon>Agaricomycetidae</taxon>
        <taxon>Atheliales</taxon>
        <taxon>Atheliaceae</taxon>
        <taxon>Piloderma</taxon>
    </lineage>
</organism>
<evidence type="ECO:0000313" key="2">
    <source>
        <dbReference type="EMBL" id="KIM92245.1"/>
    </source>
</evidence>
<proteinExistence type="predicted"/>
<reference evidence="2 3" key="1">
    <citation type="submission" date="2014-04" db="EMBL/GenBank/DDBJ databases">
        <authorList>
            <consortium name="DOE Joint Genome Institute"/>
            <person name="Kuo A."/>
            <person name="Tarkka M."/>
            <person name="Buscot F."/>
            <person name="Kohler A."/>
            <person name="Nagy L.G."/>
            <person name="Floudas D."/>
            <person name="Copeland A."/>
            <person name="Barry K.W."/>
            <person name="Cichocki N."/>
            <person name="Veneault-Fourrey C."/>
            <person name="LaButti K."/>
            <person name="Lindquist E.A."/>
            <person name="Lipzen A."/>
            <person name="Lundell T."/>
            <person name="Morin E."/>
            <person name="Murat C."/>
            <person name="Sun H."/>
            <person name="Tunlid A."/>
            <person name="Henrissat B."/>
            <person name="Grigoriev I.V."/>
            <person name="Hibbett D.S."/>
            <person name="Martin F."/>
            <person name="Nordberg H.P."/>
            <person name="Cantor M.N."/>
            <person name="Hua S.X."/>
        </authorList>
    </citation>
    <scope>NUCLEOTIDE SEQUENCE [LARGE SCALE GENOMIC DNA]</scope>
    <source>
        <strain evidence="2 3">F 1598</strain>
    </source>
</reference>
<sequence>MPKTPKSTSPSPLLNKSQDSTGKSIGYAFLITCISRLQGLERKIHWDTSTSPARQHILRDRPYSNSVTILQSSGMVLELLGYQTRSSRSPSICIPALKRKVTLYSNASVMCSLCTIIKYRVSSG</sequence>
<feature type="compositionally biased region" description="Low complexity" evidence="1">
    <location>
        <begin position="1"/>
        <end position="17"/>
    </location>
</feature>
<dbReference type="Proteomes" id="UP000054166">
    <property type="component" value="Unassembled WGS sequence"/>
</dbReference>
<accession>A0A0C3G7N9</accession>
<dbReference type="AlphaFoldDB" id="A0A0C3G7N9"/>
<evidence type="ECO:0000313" key="3">
    <source>
        <dbReference type="Proteomes" id="UP000054166"/>
    </source>
</evidence>
<evidence type="ECO:0000256" key="1">
    <source>
        <dbReference type="SAM" id="MobiDB-lite"/>
    </source>
</evidence>
<feature type="region of interest" description="Disordered" evidence="1">
    <location>
        <begin position="1"/>
        <end position="21"/>
    </location>
</feature>
<dbReference type="InParanoid" id="A0A0C3G7N9"/>
<protein>
    <submittedName>
        <fullName evidence="2">Uncharacterized protein</fullName>
    </submittedName>
</protein>
<reference evidence="3" key="2">
    <citation type="submission" date="2015-01" db="EMBL/GenBank/DDBJ databases">
        <title>Evolutionary Origins and Diversification of the Mycorrhizal Mutualists.</title>
        <authorList>
            <consortium name="DOE Joint Genome Institute"/>
            <consortium name="Mycorrhizal Genomics Consortium"/>
            <person name="Kohler A."/>
            <person name="Kuo A."/>
            <person name="Nagy L.G."/>
            <person name="Floudas D."/>
            <person name="Copeland A."/>
            <person name="Barry K.W."/>
            <person name="Cichocki N."/>
            <person name="Veneault-Fourrey C."/>
            <person name="LaButti K."/>
            <person name="Lindquist E.A."/>
            <person name="Lipzen A."/>
            <person name="Lundell T."/>
            <person name="Morin E."/>
            <person name="Murat C."/>
            <person name="Riley R."/>
            <person name="Ohm R."/>
            <person name="Sun H."/>
            <person name="Tunlid A."/>
            <person name="Henrissat B."/>
            <person name="Grigoriev I.V."/>
            <person name="Hibbett D.S."/>
            <person name="Martin F."/>
        </authorList>
    </citation>
    <scope>NUCLEOTIDE SEQUENCE [LARGE SCALE GENOMIC DNA]</scope>
    <source>
        <strain evidence="3">F 1598</strain>
    </source>
</reference>
<gene>
    <name evidence="2" type="ORF">PILCRDRAFT_810281</name>
</gene>
<dbReference type="HOGENOM" id="CLU_2004760_0_0_1"/>
<dbReference type="EMBL" id="KN832970">
    <property type="protein sequence ID" value="KIM92245.1"/>
    <property type="molecule type" value="Genomic_DNA"/>
</dbReference>
<name>A0A0C3G7N9_PILCF</name>
<keyword evidence="3" id="KW-1185">Reference proteome</keyword>